<comment type="caution">
    <text evidence="2">The sequence shown here is derived from an EMBL/GenBank/DDBJ whole genome shotgun (WGS) entry which is preliminary data.</text>
</comment>
<accession>A0ABS6FJI6</accession>
<dbReference type="InterPro" id="IPR048276">
    <property type="entry name" value="Phage_tail-like_C"/>
</dbReference>
<name>A0ABS6FJI6_9FIRM</name>
<evidence type="ECO:0000259" key="1">
    <source>
        <dbReference type="Pfam" id="PF20753"/>
    </source>
</evidence>
<organism evidence="2 3">
    <name type="scientific">Peptoniphilus ovalis</name>
    <dbReference type="NCBI Taxonomy" id="2841503"/>
    <lineage>
        <taxon>Bacteria</taxon>
        <taxon>Bacillati</taxon>
        <taxon>Bacillota</taxon>
        <taxon>Tissierellia</taxon>
        <taxon>Tissierellales</taxon>
        <taxon>Peptoniphilaceae</taxon>
        <taxon>Peptoniphilus</taxon>
    </lineage>
</organism>
<dbReference type="Pfam" id="PF20753">
    <property type="entry name" value="DUF6558_C"/>
    <property type="match status" value="1"/>
</dbReference>
<gene>
    <name evidence="2" type="ORF">KQI68_07385</name>
</gene>
<dbReference type="EMBL" id="JAHLQO010000004">
    <property type="protein sequence ID" value="MBU5669662.1"/>
    <property type="molecule type" value="Genomic_DNA"/>
</dbReference>
<dbReference type="Proteomes" id="UP000783742">
    <property type="component" value="Unassembled WGS sequence"/>
</dbReference>
<sequence length="255" mass="29504">MQSSEFSFNGIQSYDKGFMNIRMGSEVAKRPLVGTRKINTSNYSNKGIHFIQGVEKEPIEFDLLIAPTEDKIWTRDLYNELISWLVCDEYKEFYSGYDPHKVYYAVCKDYVSWEGLNDYGSIPFSFVTNANHAWTVPERIRHKISGSKTINILNRSVFSDRYCYPRMSIEKTNGSGNVVIENLSDGGYKFELKNLTTNEVIFVDNEYRIIYSIDSPRNVYGTSFNKKWLYLTHGMNKIKITGDCEIIIDVQFPTA</sequence>
<reference evidence="2 3" key="1">
    <citation type="submission" date="2021-06" db="EMBL/GenBank/DDBJ databases">
        <authorList>
            <person name="Sun Q."/>
            <person name="Li D."/>
        </authorList>
    </citation>
    <scope>NUCLEOTIDE SEQUENCE [LARGE SCALE GENOMIC DNA]</scope>
    <source>
        <strain evidence="2 3">MSJ-1</strain>
    </source>
</reference>
<keyword evidence="3" id="KW-1185">Reference proteome</keyword>
<dbReference type="RefSeq" id="WP_216549496.1">
    <property type="nucleotide sequence ID" value="NZ_JAHLQO010000004.1"/>
</dbReference>
<protein>
    <submittedName>
        <fullName evidence="2">Phage tail family protein</fullName>
    </submittedName>
</protein>
<feature type="domain" description="Phage tail-like C-terminal" evidence="1">
    <location>
        <begin position="133"/>
        <end position="248"/>
    </location>
</feature>
<evidence type="ECO:0000313" key="2">
    <source>
        <dbReference type="EMBL" id="MBU5669662.1"/>
    </source>
</evidence>
<proteinExistence type="predicted"/>
<evidence type="ECO:0000313" key="3">
    <source>
        <dbReference type="Proteomes" id="UP000783742"/>
    </source>
</evidence>